<dbReference type="SUPFAM" id="SSF48498">
    <property type="entry name" value="Tetracyclin repressor-like, C-terminal domain"/>
    <property type="match status" value="1"/>
</dbReference>
<gene>
    <name evidence="6" type="ORF">GCM10023147_12850</name>
</gene>
<evidence type="ECO:0000313" key="7">
    <source>
        <dbReference type="Proteomes" id="UP001500635"/>
    </source>
</evidence>
<dbReference type="RefSeq" id="WP_344992570.1">
    <property type="nucleotide sequence ID" value="NZ_BAABFR010000014.1"/>
</dbReference>
<dbReference type="Gene3D" id="1.10.10.60">
    <property type="entry name" value="Homeodomain-like"/>
    <property type="match status" value="1"/>
</dbReference>
<proteinExistence type="predicted"/>
<protein>
    <submittedName>
        <fullName evidence="6">TetR/AcrR family transcriptional regulator</fullName>
    </submittedName>
</protein>
<feature type="DNA-binding region" description="H-T-H motif" evidence="4">
    <location>
        <begin position="42"/>
        <end position="61"/>
    </location>
</feature>
<keyword evidence="2 4" id="KW-0238">DNA-binding</keyword>
<comment type="caution">
    <text evidence="6">The sequence shown here is derived from an EMBL/GenBank/DDBJ whole genome shotgun (WGS) entry which is preliminary data.</text>
</comment>
<dbReference type="PANTHER" id="PTHR30055:SF148">
    <property type="entry name" value="TETR-FAMILY TRANSCRIPTIONAL REGULATOR"/>
    <property type="match status" value="1"/>
</dbReference>
<dbReference type="InterPro" id="IPR009057">
    <property type="entry name" value="Homeodomain-like_sf"/>
</dbReference>
<keyword evidence="1" id="KW-0805">Transcription regulation</keyword>
<dbReference type="PROSITE" id="PS50977">
    <property type="entry name" value="HTH_TETR_2"/>
    <property type="match status" value="1"/>
</dbReference>
<dbReference type="Proteomes" id="UP001500635">
    <property type="component" value="Unassembled WGS sequence"/>
</dbReference>
<accession>A0ABP8JAQ3</accession>
<evidence type="ECO:0000256" key="4">
    <source>
        <dbReference type="PROSITE-ProRule" id="PRU00335"/>
    </source>
</evidence>
<dbReference type="PANTHER" id="PTHR30055">
    <property type="entry name" value="HTH-TYPE TRANSCRIPTIONAL REGULATOR RUTR"/>
    <property type="match status" value="1"/>
</dbReference>
<evidence type="ECO:0000256" key="1">
    <source>
        <dbReference type="ARBA" id="ARBA00023015"/>
    </source>
</evidence>
<dbReference type="Pfam" id="PF16859">
    <property type="entry name" value="TetR_C_11"/>
    <property type="match status" value="1"/>
</dbReference>
<organism evidence="6 7">
    <name type="scientific">Tsukamurella soli</name>
    <dbReference type="NCBI Taxonomy" id="644556"/>
    <lineage>
        <taxon>Bacteria</taxon>
        <taxon>Bacillati</taxon>
        <taxon>Actinomycetota</taxon>
        <taxon>Actinomycetes</taxon>
        <taxon>Mycobacteriales</taxon>
        <taxon>Tsukamurellaceae</taxon>
        <taxon>Tsukamurella</taxon>
    </lineage>
</organism>
<evidence type="ECO:0000313" key="6">
    <source>
        <dbReference type="EMBL" id="GAA4387870.1"/>
    </source>
</evidence>
<reference evidence="7" key="1">
    <citation type="journal article" date="2019" name="Int. J. Syst. Evol. Microbiol.">
        <title>The Global Catalogue of Microorganisms (GCM) 10K type strain sequencing project: providing services to taxonomists for standard genome sequencing and annotation.</title>
        <authorList>
            <consortium name="The Broad Institute Genomics Platform"/>
            <consortium name="The Broad Institute Genome Sequencing Center for Infectious Disease"/>
            <person name="Wu L."/>
            <person name="Ma J."/>
        </authorList>
    </citation>
    <scope>NUCLEOTIDE SEQUENCE [LARGE SCALE GENOMIC DNA]</scope>
    <source>
        <strain evidence="7">JCM 17688</strain>
    </source>
</reference>
<dbReference type="Gene3D" id="1.10.357.10">
    <property type="entry name" value="Tetracycline Repressor, domain 2"/>
    <property type="match status" value="1"/>
</dbReference>
<keyword evidence="3" id="KW-0804">Transcription</keyword>
<dbReference type="InterPro" id="IPR011075">
    <property type="entry name" value="TetR_C"/>
</dbReference>
<feature type="domain" description="HTH tetR-type" evidence="5">
    <location>
        <begin position="19"/>
        <end position="79"/>
    </location>
</feature>
<dbReference type="InterPro" id="IPR023772">
    <property type="entry name" value="DNA-bd_HTH_TetR-type_CS"/>
</dbReference>
<keyword evidence="7" id="KW-1185">Reference proteome</keyword>
<dbReference type="PROSITE" id="PS01081">
    <property type="entry name" value="HTH_TETR_1"/>
    <property type="match status" value="1"/>
</dbReference>
<dbReference type="InterPro" id="IPR001647">
    <property type="entry name" value="HTH_TetR"/>
</dbReference>
<evidence type="ECO:0000259" key="5">
    <source>
        <dbReference type="PROSITE" id="PS50977"/>
    </source>
</evidence>
<evidence type="ECO:0000256" key="2">
    <source>
        <dbReference type="ARBA" id="ARBA00023125"/>
    </source>
</evidence>
<dbReference type="PRINTS" id="PR00455">
    <property type="entry name" value="HTHTETR"/>
</dbReference>
<evidence type="ECO:0000256" key="3">
    <source>
        <dbReference type="ARBA" id="ARBA00023163"/>
    </source>
</evidence>
<dbReference type="InterPro" id="IPR050109">
    <property type="entry name" value="HTH-type_TetR-like_transc_reg"/>
</dbReference>
<dbReference type="InterPro" id="IPR036271">
    <property type="entry name" value="Tet_transcr_reg_TetR-rel_C_sf"/>
</dbReference>
<sequence>MAQTRAGGRRPAGAAVPSERVTEAIRTATFALLAEVGFGRLSIEAVAERAGVSKTAIYRRWSSKQELVVGLVTPVAMTGLTVPDTGAFVTDLEAYLRAGRDVLSHPLVGVIAPDLLAEAARNPELSQSLVEALREPRRAQAAGLLDRAIDRGELPADTDVDLALDLVAGPLYWRLAVTHSEVSDDYLQRLVTALTRAFDAR</sequence>
<dbReference type="SUPFAM" id="SSF46689">
    <property type="entry name" value="Homeodomain-like"/>
    <property type="match status" value="1"/>
</dbReference>
<name>A0ABP8JAQ3_9ACTN</name>
<dbReference type="EMBL" id="BAABFR010000014">
    <property type="protein sequence ID" value="GAA4387870.1"/>
    <property type="molecule type" value="Genomic_DNA"/>
</dbReference>
<dbReference type="Pfam" id="PF00440">
    <property type="entry name" value="TetR_N"/>
    <property type="match status" value="1"/>
</dbReference>